<dbReference type="InterPro" id="IPR013783">
    <property type="entry name" value="Ig-like_fold"/>
</dbReference>
<dbReference type="SUPFAM" id="SSF48726">
    <property type="entry name" value="Immunoglobulin"/>
    <property type="match status" value="4"/>
</dbReference>
<evidence type="ECO:0000313" key="14">
    <source>
        <dbReference type="EMBL" id="KAB5533305.1"/>
    </source>
</evidence>
<comment type="caution">
    <text evidence="14">The sequence shown here is derived from an EMBL/GenBank/DDBJ whole genome shotgun (WGS) entry which is preliminary data.</text>
</comment>
<evidence type="ECO:0000256" key="12">
    <source>
        <dbReference type="SAM" id="SignalP"/>
    </source>
</evidence>
<evidence type="ECO:0000256" key="4">
    <source>
        <dbReference type="ARBA" id="ARBA00022729"/>
    </source>
</evidence>
<feature type="domain" description="Ig-like" evidence="13">
    <location>
        <begin position="138"/>
        <end position="221"/>
    </location>
</feature>
<keyword evidence="15" id="KW-1185">Reference proteome</keyword>
<dbReference type="AlphaFoldDB" id="A0A5N5KSC0"/>
<keyword evidence="8" id="KW-0675">Receptor</keyword>
<evidence type="ECO:0000259" key="13">
    <source>
        <dbReference type="PROSITE" id="PS50835"/>
    </source>
</evidence>
<feature type="chain" id="PRO_5024289022" description="Ig-like domain-containing protein" evidence="12">
    <location>
        <begin position="20"/>
        <end position="721"/>
    </location>
</feature>
<feature type="domain" description="Ig-like" evidence="13">
    <location>
        <begin position="19"/>
        <end position="115"/>
    </location>
</feature>
<dbReference type="FunFam" id="2.60.40.10:FF:000142">
    <property type="entry name" value="V-set domain-containing T-cell activation inhibitor 1"/>
    <property type="match status" value="2"/>
</dbReference>
<keyword evidence="3 11" id="KW-0812">Transmembrane</keyword>
<dbReference type="PANTHER" id="PTHR25466">
    <property type="entry name" value="T-LYMPHOCYTE ACTIVATION ANTIGEN"/>
    <property type="match status" value="1"/>
</dbReference>
<accession>A0A5N5KSC0</accession>
<keyword evidence="9" id="KW-0325">Glycoprotein</keyword>
<dbReference type="Pfam" id="PF08205">
    <property type="entry name" value="C2-set_2"/>
    <property type="match status" value="1"/>
</dbReference>
<dbReference type="InterPro" id="IPR013106">
    <property type="entry name" value="Ig_V-set"/>
</dbReference>
<dbReference type="Gene3D" id="2.60.40.10">
    <property type="entry name" value="Immunoglobulins"/>
    <property type="match status" value="5"/>
</dbReference>
<feature type="transmembrane region" description="Helical" evidence="11">
    <location>
        <begin position="683"/>
        <end position="712"/>
    </location>
</feature>
<dbReference type="EMBL" id="VFJC01000023">
    <property type="protein sequence ID" value="KAB5533305.1"/>
    <property type="molecule type" value="Genomic_DNA"/>
</dbReference>
<dbReference type="InterPro" id="IPR051713">
    <property type="entry name" value="T-cell_Activation_Regulation"/>
</dbReference>
<dbReference type="Proteomes" id="UP000327468">
    <property type="component" value="Chromosome 22"/>
</dbReference>
<evidence type="ECO:0000256" key="11">
    <source>
        <dbReference type="SAM" id="Phobius"/>
    </source>
</evidence>
<feature type="domain" description="Ig-like" evidence="13">
    <location>
        <begin position="590"/>
        <end position="670"/>
    </location>
</feature>
<evidence type="ECO:0000256" key="2">
    <source>
        <dbReference type="ARBA" id="ARBA00022475"/>
    </source>
</evidence>
<organism evidence="14 15">
    <name type="scientific">Pangasianodon hypophthalmus</name>
    <name type="common">Striped catfish</name>
    <name type="synonym">Helicophagus hypophthalmus</name>
    <dbReference type="NCBI Taxonomy" id="310915"/>
    <lineage>
        <taxon>Eukaryota</taxon>
        <taxon>Metazoa</taxon>
        <taxon>Chordata</taxon>
        <taxon>Craniata</taxon>
        <taxon>Vertebrata</taxon>
        <taxon>Euteleostomi</taxon>
        <taxon>Actinopterygii</taxon>
        <taxon>Neopterygii</taxon>
        <taxon>Teleostei</taxon>
        <taxon>Ostariophysi</taxon>
        <taxon>Siluriformes</taxon>
        <taxon>Pangasiidae</taxon>
        <taxon>Pangasianodon</taxon>
    </lineage>
</organism>
<keyword evidence="10" id="KW-0393">Immunoglobulin domain</keyword>
<comment type="subcellular location">
    <subcellularLocation>
        <location evidence="1">Cell membrane</location>
        <topology evidence="1">Single-pass type I membrane protein</topology>
    </subcellularLocation>
</comment>
<dbReference type="PANTHER" id="PTHR25466:SF14">
    <property type="entry name" value="BUTYROPHILIN SUBFAMILY 2 MEMBER A2-LIKE-RELATED"/>
    <property type="match status" value="1"/>
</dbReference>
<evidence type="ECO:0000256" key="3">
    <source>
        <dbReference type="ARBA" id="ARBA00022692"/>
    </source>
</evidence>
<feature type="transmembrane region" description="Helical" evidence="11">
    <location>
        <begin position="330"/>
        <end position="349"/>
    </location>
</feature>
<dbReference type="SMART" id="SM00409">
    <property type="entry name" value="IG"/>
    <property type="match status" value="4"/>
</dbReference>
<dbReference type="GO" id="GO:0071222">
    <property type="term" value="P:cellular response to lipopolysaccharide"/>
    <property type="evidence" value="ECO:0007669"/>
    <property type="project" value="TreeGrafter"/>
</dbReference>
<evidence type="ECO:0000256" key="6">
    <source>
        <dbReference type="ARBA" id="ARBA00023136"/>
    </source>
</evidence>
<dbReference type="InterPro" id="IPR013162">
    <property type="entry name" value="CD80_C2-set"/>
</dbReference>
<dbReference type="GO" id="GO:0007166">
    <property type="term" value="P:cell surface receptor signaling pathway"/>
    <property type="evidence" value="ECO:0007669"/>
    <property type="project" value="TreeGrafter"/>
</dbReference>
<proteinExistence type="predicted"/>
<keyword evidence="5 11" id="KW-1133">Transmembrane helix</keyword>
<keyword evidence="7" id="KW-1015">Disulfide bond</keyword>
<dbReference type="SMART" id="SM00406">
    <property type="entry name" value="IGv"/>
    <property type="match status" value="3"/>
</dbReference>
<evidence type="ECO:0000313" key="15">
    <source>
        <dbReference type="Proteomes" id="UP000327468"/>
    </source>
</evidence>
<dbReference type="Pfam" id="PF07686">
    <property type="entry name" value="V-set"/>
    <property type="match status" value="3"/>
</dbReference>
<dbReference type="GO" id="GO:0042102">
    <property type="term" value="P:positive regulation of T cell proliferation"/>
    <property type="evidence" value="ECO:0007669"/>
    <property type="project" value="TreeGrafter"/>
</dbReference>
<evidence type="ECO:0000256" key="7">
    <source>
        <dbReference type="ARBA" id="ARBA00023157"/>
    </source>
</evidence>
<dbReference type="InterPro" id="IPR003598">
    <property type="entry name" value="Ig_sub2"/>
</dbReference>
<dbReference type="InterPro" id="IPR036179">
    <property type="entry name" value="Ig-like_dom_sf"/>
</dbReference>
<evidence type="ECO:0000256" key="9">
    <source>
        <dbReference type="ARBA" id="ARBA00023180"/>
    </source>
</evidence>
<evidence type="ECO:0000256" key="10">
    <source>
        <dbReference type="ARBA" id="ARBA00023319"/>
    </source>
</evidence>
<gene>
    <name evidence="14" type="ORF">PHYPO_G00130230</name>
</gene>
<dbReference type="InterPro" id="IPR007110">
    <property type="entry name" value="Ig-like_dom"/>
</dbReference>
<protein>
    <recommendedName>
        <fullName evidence="13">Ig-like domain-containing protein</fullName>
    </recommendedName>
</protein>
<dbReference type="GO" id="GO:0042130">
    <property type="term" value="P:negative regulation of T cell proliferation"/>
    <property type="evidence" value="ECO:0007669"/>
    <property type="project" value="TreeGrafter"/>
</dbReference>
<dbReference type="GO" id="GO:0006955">
    <property type="term" value="P:immune response"/>
    <property type="evidence" value="ECO:0007669"/>
    <property type="project" value="TreeGrafter"/>
</dbReference>
<dbReference type="GO" id="GO:0031295">
    <property type="term" value="P:T cell costimulation"/>
    <property type="evidence" value="ECO:0007669"/>
    <property type="project" value="TreeGrafter"/>
</dbReference>
<dbReference type="PROSITE" id="PS50835">
    <property type="entry name" value="IG_LIKE"/>
    <property type="match status" value="5"/>
</dbReference>
<dbReference type="SMART" id="SM00408">
    <property type="entry name" value="IGc2"/>
    <property type="match status" value="4"/>
</dbReference>
<reference evidence="14 15" key="1">
    <citation type="submission" date="2019-06" db="EMBL/GenBank/DDBJ databases">
        <title>A chromosome-scale genome assembly of the striped catfish, Pangasianodon hypophthalmus.</title>
        <authorList>
            <person name="Wen M."/>
            <person name="Zahm M."/>
            <person name="Roques C."/>
            <person name="Cabau C."/>
            <person name="Klopp C."/>
            <person name="Donnadieu C."/>
            <person name="Jouanno E."/>
            <person name="Avarre J.-C."/>
            <person name="Campet M."/>
            <person name="Ha T.T.T."/>
            <person name="Dugue R."/>
            <person name="Lampietro C."/>
            <person name="Louis A."/>
            <person name="Herpin A."/>
            <person name="Echchiki A."/>
            <person name="Berthelot C."/>
            <person name="Parey E."/>
            <person name="Roest-Crollius H."/>
            <person name="Braasch I."/>
            <person name="Postlethwait J."/>
            <person name="Bobe J."/>
            <person name="Montfort J."/>
            <person name="Bouchez O."/>
            <person name="Begum T."/>
            <person name="Schartl M."/>
            <person name="Guiguen Y."/>
        </authorList>
    </citation>
    <scope>NUCLEOTIDE SEQUENCE [LARGE SCALE GENOMIC DNA]</scope>
    <source>
        <strain evidence="14 15">Indonesia</strain>
        <tissue evidence="14">Blood</tissue>
    </source>
</reference>
<dbReference type="GO" id="GO:0009897">
    <property type="term" value="C:external side of plasma membrane"/>
    <property type="evidence" value="ECO:0007669"/>
    <property type="project" value="TreeGrafter"/>
</dbReference>
<feature type="domain" description="Ig-like" evidence="13">
    <location>
        <begin position="510"/>
        <end position="581"/>
    </location>
</feature>
<feature type="signal peptide" evidence="12">
    <location>
        <begin position="1"/>
        <end position="19"/>
    </location>
</feature>
<name>A0A5N5KSC0_PANHP</name>
<feature type="domain" description="Ig-like" evidence="13">
    <location>
        <begin position="394"/>
        <end position="477"/>
    </location>
</feature>
<evidence type="ECO:0000256" key="8">
    <source>
        <dbReference type="ARBA" id="ARBA00023170"/>
    </source>
</evidence>
<keyword evidence="2" id="KW-1003">Cell membrane</keyword>
<keyword evidence="4 12" id="KW-0732">Signal</keyword>
<keyword evidence="6 11" id="KW-0472">Membrane</keyword>
<dbReference type="InterPro" id="IPR003599">
    <property type="entry name" value="Ig_sub"/>
</dbReference>
<evidence type="ECO:0000256" key="1">
    <source>
        <dbReference type="ARBA" id="ARBA00004251"/>
    </source>
</evidence>
<sequence>MQQAIWTFVLFWTIPLATGGDVRVTCVFTSDCVLPCKSMYHDIIKWYKDGTENAVHTFNNNKDHLEYQDAAFRGRTSLFTDQISQGNVSLLLRMVRVEDEGIYTCHTSSSFEDLEIIVWLDVKAPIKRVDIKFTDKEITCNTSKVYPKPIISWYEIPSLQTNITTETQKDDQGLFSLKSIFTYEQDEQSDTNRNQSVKQITIYTCSISFEDKSQTYTASLRQEKVDIYSGQDANIHCPVSRGDAGDYTITLRFGESSIILKPQLNNIPEQLAGINVHLAHDGKVTLHNLDMDKHTGTYICETFNAQSTIDVVQTSVQIISDIHNNGIAEVLGAVVVIMAIISLLIYYLWRRKGLKKKATLSDLTLLEETTGYIMKQAIWTFLLFWTIPLTTGDVTVTCVSTSDCVLPCTSPYYDIIHWYKDGKSNSVHTFYDKADHLEFQDADFKGRTSLFNNQISQGNASLLLRAIRFQDEGRYKCYSATSSVNKEQFVLLKVKVPVKWVDIKMTSEGISCSTKDVFPNPKISWYRDGSSENTFTVNTEGDKERLFSLSSALSQSVKENTTYSCAISLGDESQNYIASLRKENVEIYPGQDAAIHCPVSQENPGINITLTFGESSITLNYSQRSQPHTFRGKTFHLAHDGTVTIHNLENDKDSGTYICESLTTKSRGVVHTLLKINSANHHVGVGVGVGVGIAVSVIIVVIGIIAAIIYWIRRNNGQGVV</sequence>
<evidence type="ECO:0000256" key="5">
    <source>
        <dbReference type="ARBA" id="ARBA00022989"/>
    </source>
</evidence>